<dbReference type="EMBL" id="AP035884">
    <property type="protein sequence ID" value="BFP53230.1"/>
    <property type="molecule type" value="Genomic_DNA"/>
</dbReference>
<dbReference type="AlphaFoldDB" id="A0AB33KNK5"/>
<keyword evidence="2" id="KW-0378">Hydrolase</keyword>
<dbReference type="InterPro" id="IPR029058">
    <property type="entry name" value="AB_hydrolase_fold"/>
</dbReference>
<protein>
    <submittedName>
        <fullName evidence="2">Alpha/beta hydrolase</fullName>
    </submittedName>
</protein>
<dbReference type="GO" id="GO:0016787">
    <property type="term" value="F:hydrolase activity"/>
    <property type="evidence" value="ECO:0007669"/>
    <property type="project" value="UniProtKB-KW"/>
</dbReference>
<proteinExistence type="predicted"/>
<evidence type="ECO:0000259" key="1">
    <source>
        <dbReference type="Pfam" id="PF12146"/>
    </source>
</evidence>
<dbReference type="Pfam" id="PF12146">
    <property type="entry name" value="Hydrolase_4"/>
    <property type="match status" value="1"/>
</dbReference>
<dbReference type="Gene3D" id="3.40.50.1820">
    <property type="entry name" value="alpha/beta hydrolase"/>
    <property type="match status" value="1"/>
</dbReference>
<dbReference type="KEGG" id="stcm:SCMC78_30370"/>
<reference evidence="2" key="1">
    <citation type="submission" date="2024-07" db="EMBL/GenBank/DDBJ databases">
        <title>Complete genome sequences of cellulolytic bacteria, Kitasatospora sp. CMC57 and Streptomyces sp. CMC78, isolated from Japanese agricultural soil.</title>
        <authorList>
            <person name="Hashimoto T."/>
            <person name="Ito M."/>
            <person name="Iwamoto M."/>
            <person name="Fukahori D."/>
            <person name="Shoda T."/>
            <person name="Sakoda M."/>
            <person name="Morohoshi T."/>
            <person name="Mitsuboshi M."/>
            <person name="Nishizawa T."/>
        </authorList>
    </citation>
    <scope>NUCLEOTIDE SEQUENCE</scope>
    <source>
        <strain evidence="2">CMC78</strain>
    </source>
</reference>
<name>A0AB33KNK5_9ACTN</name>
<sequence>MSGLTARAVTLDADGIPISGLLAEPPHGPPRAVVVALHGSGMSAGYFDNRAGRGLSLLTLGAELGYTVLSLDRPGYGASARRLPLGQNLADQTGTLGAALAAFRRSHDHGAGLFLLAHSNGGRLALSTAAAEHAPPDLIGLDVSGLGSMLAVGPGQLPGSGARGAWRRHWGALRLYPPGAFLEGQRLVRPVPDLEARETLLWPRMYAALAARVRVPVRFTFAEQEQWWRSDEEAVRALLAPLAGVPAEVVGQPDAGHNISLGRAARTYHLRALAFLEECLLARESAAPVPRAAQT</sequence>
<gene>
    <name evidence="2" type="ORF">SCMC78_30370</name>
</gene>
<organism evidence="2">
    <name type="scientific">Streptomyces sp. CMC78</name>
    <dbReference type="NCBI Taxonomy" id="3231512"/>
    <lineage>
        <taxon>Bacteria</taxon>
        <taxon>Bacillati</taxon>
        <taxon>Actinomycetota</taxon>
        <taxon>Actinomycetes</taxon>
        <taxon>Kitasatosporales</taxon>
        <taxon>Streptomycetaceae</taxon>
        <taxon>Streptomyces</taxon>
    </lineage>
</organism>
<feature type="domain" description="Serine aminopeptidase S33" evidence="1">
    <location>
        <begin position="29"/>
        <end position="138"/>
    </location>
</feature>
<dbReference type="RefSeq" id="WP_408053820.1">
    <property type="nucleotide sequence ID" value="NZ_AP035884.1"/>
</dbReference>
<dbReference type="SUPFAM" id="SSF53474">
    <property type="entry name" value="alpha/beta-Hydrolases"/>
    <property type="match status" value="1"/>
</dbReference>
<accession>A0AB33KNK5</accession>
<evidence type="ECO:0000313" key="2">
    <source>
        <dbReference type="EMBL" id="BFP53230.1"/>
    </source>
</evidence>
<dbReference type="InterPro" id="IPR022742">
    <property type="entry name" value="Hydrolase_4"/>
</dbReference>